<name>A0AAD9XUA8_9ROSI</name>
<proteinExistence type="inferred from homology"/>
<dbReference type="InterPro" id="IPR032867">
    <property type="entry name" value="DYW_dom"/>
</dbReference>
<reference evidence="3" key="1">
    <citation type="journal article" date="2023" name="Plant J.">
        <title>Genome sequences and population genomics provide insights into the demographic history, inbreeding, and mutation load of two 'living fossil' tree species of Dipteronia.</title>
        <authorList>
            <person name="Feng Y."/>
            <person name="Comes H.P."/>
            <person name="Chen J."/>
            <person name="Zhu S."/>
            <person name="Lu R."/>
            <person name="Zhang X."/>
            <person name="Li P."/>
            <person name="Qiu J."/>
            <person name="Olsen K.M."/>
            <person name="Qiu Y."/>
        </authorList>
    </citation>
    <scope>NUCLEOTIDE SEQUENCE</scope>
    <source>
        <strain evidence="3">KIB01</strain>
    </source>
</reference>
<comment type="caution">
    <text evidence="3">The sequence shown here is derived from an EMBL/GenBank/DDBJ whole genome shotgun (WGS) entry which is preliminary data.</text>
</comment>
<feature type="domain" description="DYW" evidence="2">
    <location>
        <begin position="8"/>
        <end position="100"/>
    </location>
</feature>
<sequence>MDRIRREGYTPDLNFALHDVEEETKEKMLSVHSEKLAIVFGLMNSGPGSVIRIKKNLRVCGDCHTATKFISKVTEREIIVRDALRFHHFKEGICSCGDYW</sequence>
<protein>
    <recommendedName>
        <fullName evidence="2">DYW domain-containing protein</fullName>
    </recommendedName>
</protein>
<keyword evidence="4" id="KW-1185">Reference proteome</keyword>
<organism evidence="3 4">
    <name type="scientific">Dipteronia dyeriana</name>
    <dbReference type="NCBI Taxonomy" id="168575"/>
    <lineage>
        <taxon>Eukaryota</taxon>
        <taxon>Viridiplantae</taxon>
        <taxon>Streptophyta</taxon>
        <taxon>Embryophyta</taxon>
        <taxon>Tracheophyta</taxon>
        <taxon>Spermatophyta</taxon>
        <taxon>Magnoliopsida</taxon>
        <taxon>eudicotyledons</taxon>
        <taxon>Gunneridae</taxon>
        <taxon>Pentapetalae</taxon>
        <taxon>rosids</taxon>
        <taxon>malvids</taxon>
        <taxon>Sapindales</taxon>
        <taxon>Sapindaceae</taxon>
        <taxon>Hippocastanoideae</taxon>
        <taxon>Acereae</taxon>
        <taxon>Dipteronia</taxon>
    </lineage>
</organism>
<dbReference type="Pfam" id="PF14432">
    <property type="entry name" value="DYW_deaminase"/>
    <property type="match status" value="1"/>
</dbReference>
<accession>A0AAD9XUA8</accession>
<evidence type="ECO:0000313" key="3">
    <source>
        <dbReference type="EMBL" id="KAK2665954.1"/>
    </source>
</evidence>
<dbReference type="AlphaFoldDB" id="A0AAD9XUA8"/>
<comment type="similarity">
    <text evidence="1">Belongs to the PPR family. PCMP-H subfamily.</text>
</comment>
<evidence type="ECO:0000256" key="1">
    <source>
        <dbReference type="ARBA" id="ARBA00006643"/>
    </source>
</evidence>
<dbReference type="Proteomes" id="UP001280121">
    <property type="component" value="Unassembled WGS sequence"/>
</dbReference>
<evidence type="ECO:0000313" key="4">
    <source>
        <dbReference type="Proteomes" id="UP001280121"/>
    </source>
</evidence>
<dbReference type="EMBL" id="JANJYI010000001">
    <property type="protein sequence ID" value="KAK2665954.1"/>
    <property type="molecule type" value="Genomic_DNA"/>
</dbReference>
<dbReference type="GO" id="GO:0008270">
    <property type="term" value="F:zinc ion binding"/>
    <property type="evidence" value="ECO:0007669"/>
    <property type="project" value="InterPro"/>
</dbReference>
<evidence type="ECO:0000259" key="2">
    <source>
        <dbReference type="Pfam" id="PF14432"/>
    </source>
</evidence>
<gene>
    <name evidence="3" type="ORF">Ddye_004528</name>
</gene>